<dbReference type="GO" id="GO:0051539">
    <property type="term" value="F:4 iron, 4 sulfur cluster binding"/>
    <property type="evidence" value="ECO:0007669"/>
    <property type="project" value="UniProtKB-KW"/>
</dbReference>
<feature type="signal peptide" evidence="6">
    <location>
        <begin position="1"/>
        <end position="17"/>
    </location>
</feature>
<keyword evidence="1" id="KW-0004">4Fe-4S</keyword>
<evidence type="ECO:0000256" key="2">
    <source>
        <dbReference type="ARBA" id="ARBA00022723"/>
    </source>
</evidence>
<evidence type="ECO:0000256" key="1">
    <source>
        <dbReference type="ARBA" id="ARBA00022485"/>
    </source>
</evidence>
<evidence type="ECO:0000256" key="3">
    <source>
        <dbReference type="ARBA" id="ARBA00023002"/>
    </source>
</evidence>
<keyword evidence="8" id="KW-1185">Reference proteome</keyword>
<dbReference type="Gene3D" id="3.50.50.60">
    <property type="entry name" value="FAD/NAD(P)-binding domain"/>
    <property type="match status" value="1"/>
</dbReference>
<keyword evidence="6" id="KW-0732">Signal</keyword>
<dbReference type="InterPro" id="IPR036188">
    <property type="entry name" value="FAD/NAD-bd_sf"/>
</dbReference>
<gene>
    <name evidence="7" type="ORF">EI77_04041</name>
</gene>
<dbReference type="Proteomes" id="UP000295662">
    <property type="component" value="Unassembled WGS sequence"/>
</dbReference>
<feature type="chain" id="PRO_5020492166" evidence="6">
    <location>
        <begin position="18"/>
        <end position="622"/>
    </location>
</feature>
<evidence type="ECO:0000313" key="7">
    <source>
        <dbReference type="EMBL" id="TDU64590.1"/>
    </source>
</evidence>
<dbReference type="AlphaFoldDB" id="A0A4V3FE60"/>
<keyword evidence="2" id="KW-0479">Metal-binding</keyword>
<dbReference type="InterPro" id="IPR039650">
    <property type="entry name" value="HdrA-like"/>
</dbReference>
<dbReference type="GO" id="GO:0016491">
    <property type="term" value="F:oxidoreductase activity"/>
    <property type="evidence" value="ECO:0007669"/>
    <property type="project" value="UniProtKB-KW"/>
</dbReference>
<keyword evidence="3" id="KW-0560">Oxidoreductase</keyword>
<evidence type="ECO:0000313" key="8">
    <source>
        <dbReference type="Proteomes" id="UP000295662"/>
    </source>
</evidence>
<name>A0A4V3FE60_9BACT</name>
<keyword evidence="5" id="KW-0411">Iron-sulfur</keyword>
<keyword evidence="4" id="KW-0408">Iron</keyword>
<dbReference type="PANTHER" id="PTHR43498">
    <property type="entry name" value="FERREDOXIN:COB-COM HETERODISULFIDE REDUCTASE SUBUNIT A"/>
    <property type="match status" value="1"/>
</dbReference>
<evidence type="ECO:0000256" key="4">
    <source>
        <dbReference type="ARBA" id="ARBA00023004"/>
    </source>
</evidence>
<sequence length="622" mass="68497">MKLITLLFAFLGSIATAADPVRSYDLVVIGGTPGGIACAVRGAREGLTVLLVNRHEHIGGIMSSGLGVWDSQWEGKRSPIYDETRAAFLEHYRTTYGEDSQQYRDALPGKTGHTNGRYEPHIAEQFFNGLVAREKNITVLKNFIPASVSVEGALVKSVTLKAVGSQDELTVQAQTFADCTYEGDLAALAKVPYRIAREARSEFNEPHAGLIFMRPVMEAPDAETARLSKLRDALNLRKFSGFQQILLPQSTGAADPAVQACNYRTMLTTDPANRVPIEKPANYDQYFLKSLEIFSGVESIPNGKFGWNRPQIVGRQTAYVDATWEERQRIMDEHWEATLGLLYFLQNDLTVPLLVRKAWLEYGLAKDEFADNGHRPYEMYVRELRRIKGRAIYTQHDATLPPGLDRAPAHADSVAMTEWYMDSHSCTPARIAGMLEEGKVMLHQETFPGQIPYRCLLPEQLDNLIVPICISATHVAWGTVRLEPVFMQLGESAGYAAALAAQGNTTLGALDPDLLVRKLATSHTTISFFNDVDITSDAPQVAASQYFGTKGFFAGYNARLEAPLSEAVKAVWQDAATKLQSGALDPIQLAKIIQVAEAQESPATSETRGAFLSALFAKLTHP</sequence>
<dbReference type="SUPFAM" id="SSF51905">
    <property type="entry name" value="FAD/NAD(P)-binding domain"/>
    <property type="match status" value="1"/>
</dbReference>
<evidence type="ECO:0000256" key="5">
    <source>
        <dbReference type="ARBA" id="ARBA00023014"/>
    </source>
</evidence>
<dbReference type="GO" id="GO:0046872">
    <property type="term" value="F:metal ion binding"/>
    <property type="evidence" value="ECO:0007669"/>
    <property type="project" value="UniProtKB-KW"/>
</dbReference>
<comment type="caution">
    <text evidence="7">The sequence shown here is derived from an EMBL/GenBank/DDBJ whole genome shotgun (WGS) entry which is preliminary data.</text>
</comment>
<dbReference type="RefSeq" id="WP_133797028.1">
    <property type="nucleotide sequence ID" value="NZ_SOCA01000010.1"/>
</dbReference>
<dbReference type="PANTHER" id="PTHR43498:SF1">
    <property type="entry name" value="COB--COM HETERODISULFIDE REDUCTASE IRON-SULFUR SUBUNIT A"/>
    <property type="match status" value="1"/>
</dbReference>
<dbReference type="EMBL" id="SOCA01000010">
    <property type="protein sequence ID" value="TDU64590.1"/>
    <property type="molecule type" value="Genomic_DNA"/>
</dbReference>
<organism evidence="7 8">
    <name type="scientific">Prosthecobacter fusiformis</name>
    <dbReference type="NCBI Taxonomy" id="48464"/>
    <lineage>
        <taxon>Bacteria</taxon>
        <taxon>Pseudomonadati</taxon>
        <taxon>Verrucomicrobiota</taxon>
        <taxon>Verrucomicrobiia</taxon>
        <taxon>Verrucomicrobiales</taxon>
        <taxon>Verrucomicrobiaceae</taxon>
        <taxon>Prosthecobacter</taxon>
    </lineage>
</organism>
<evidence type="ECO:0000256" key="6">
    <source>
        <dbReference type="SAM" id="SignalP"/>
    </source>
</evidence>
<accession>A0A4V3FE60</accession>
<reference evidence="7 8" key="1">
    <citation type="submission" date="2019-03" db="EMBL/GenBank/DDBJ databases">
        <title>Genomic Encyclopedia of Archaeal and Bacterial Type Strains, Phase II (KMG-II): from individual species to whole genera.</title>
        <authorList>
            <person name="Goeker M."/>
        </authorList>
    </citation>
    <scope>NUCLEOTIDE SEQUENCE [LARGE SCALE GENOMIC DNA]</scope>
    <source>
        <strain evidence="7 8">ATCC 25309</strain>
    </source>
</reference>
<proteinExistence type="predicted"/>
<protein>
    <submittedName>
        <fullName evidence="7">FAD dependent oxidoreductase</fullName>
    </submittedName>
</protein>
<dbReference type="Pfam" id="PF12831">
    <property type="entry name" value="FAD_oxidored"/>
    <property type="match status" value="1"/>
</dbReference>
<dbReference type="OrthoDB" id="175522at2"/>